<evidence type="ECO:0000256" key="1">
    <source>
        <dbReference type="SAM" id="MobiDB-lite"/>
    </source>
</evidence>
<feature type="region of interest" description="Disordered" evidence="1">
    <location>
        <begin position="35"/>
        <end position="65"/>
    </location>
</feature>
<dbReference type="EMBL" id="LR798205">
    <property type="protein sequence ID" value="CAB5178682.1"/>
    <property type="molecule type" value="Genomic_DNA"/>
</dbReference>
<feature type="compositionally biased region" description="Low complexity" evidence="1">
    <location>
        <begin position="35"/>
        <end position="48"/>
    </location>
</feature>
<name>A0A6J7W944_9CAUD</name>
<sequence length="279" mass="29957">MCDPVSATIATVAVVGGALGANNYNRQAAAARDAAEEQASANRAAEQQRAADERAFQENQANQTRALEQDRINQTQAMYDQQRAVAEAEAARVREAENRRQANIAEGNSAINEVFGQFNNDFYNNRAKNYVDYATPQLDQQYKTTMQGLVRSLARGGNLNSSVRGSAMSDVQSQYDKGMLSIQDQANQYSTQARNAIEAARGNLVAQNAQLADPGTIRSLASSQAQGFSTAPSYTPLQTLISALTKGTGDTQNAYTKTQKPAGVDLYNSAPATETGNVV</sequence>
<accession>A0A6J7W944</accession>
<proteinExistence type="predicted"/>
<protein>
    <submittedName>
        <fullName evidence="2">Uncharacterized protein</fullName>
    </submittedName>
</protein>
<reference evidence="2" key="1">
    <citation type="submission" date="2020-05" db="EMBL/GenBank/DDBJ databases">
        <authorList>
            <person name="Chiriac C."/>
            <person name="Salcher M."/>
            <person name="Ghai R."/>
            <person name="Kavagutti S V."/>
        </authorList>
    </citation>
    <scope>NUCLEOTIDE SEQUENCE</scope>
</reference>
<organism evidence="2">
    <name type="scientific">uncultured Caudovirales phage</name>
    <dbReference type="NCBI Taxonomy" id="2100421"/>
    <lineage>
        <taxon>Viruses</taxon>
        <taxon>Duplodnaviria</taxon>
        <taxon>Heunggongvirae</taxon>
        <taxon>Uroviricota</taxon>
        <taxon>Caudoviricetes</taxon>
        <taxon>Peduoviridae</taxon>
        <taxon>Maltschvirus</taxon>
        <taxon>Maltschvirus maltsch</taxon>
    </lineage>
</organism>
<evidence type="ECO:0000313" key="2">
    <source>
        <dbReference type="EMBL" id="CAB5178682.1"/>
    </source>
</evidence>
<gene>
    <name evidence="2" type="ORF">UFOVP156_24</name>
</gene>